<dbReference type="PATRIC" id="fig|81035.3.peg.416"/>
<gene>
    <name evidence="1" type="ORF">ABJ99_0367</name>
</gene>
<dbReference type="AlphaFoldDB" id="A0A0N0GE71"/>
<comment type="caution">
    <text evidence="1">The sequence shown here is derived from an EMBL/GenBank/DDBJ whole genome shotgun (WGS) entry which is preliminary data.</text>
</comment>
<name>A0A0N0GE71_PSESX</name>
<reference evidence="1 2" key="2">
    <citation type="submission" date="2015-10" db="EMBL/GenBank/DDBJ databases">
        <title>Comparative genomics and high-throughput reverse genetic screens identify a new phytobacterial MAMP and an Arabidopsis receptor required for immune elicitation.</title>
        <authorList>
            <person name="Mott G.A."/>
            <person name="Thakur S."/>
            <person name="Wang P.W."/>
            <person name="Desveaux D."/>
            <person name="Guttman D.S."/>
        </authorList>
    </citation>
    <scope>NUCLEOTIDE SEQUENCE [LARGE SCALE GENOMIC DNA]</scope>
    <source>
        <strain evidence="1 2">0788_9</strain>
    </source>
</reference>
<proteinExistence type="predicted"/>
<accession>A0A0N0GE71</accession>
<organism evidence="1 2">
    <name type="scientific">Pseudomonas syringae pv. cilantro</name>
    <dbReference type="NCBI Taxonomy" id="81035"/>
    <lineage>
        <taxon>Bacteria</taxon>
        <taxon>Pseudomonadati</taxon>
        <taxon>Pseudomonadota</taxon>
        <taxon>Gammaproteobacteria</taxon>
        <taxon>Pseudomonadales</taxon>
        <taxon>Pseudomonadaceae</taxon>
        <taxon>Pseudomonas</taxon>
        <taxon>Pseudomonas syringae</taxon>
    </lineage>
</organism>
<dbReference type="EMBL" id="LGLN01000067">
    <property type="protein sequence ID" value="KPC27869.1"/>
    <property type="molecule type" value="Genomic_DNA"/>
</dbReference>
<evidence type="ECO:0000313" key="2">
    <source>
        <dbReference type="Proteomes" id="UP000037891"/>
    </source>
</evidence>
<protein>
    <submittedName>
        <fullName evidence="1">Uncharacterized protein</fullName>
    </submittedName>
</protein>
<dbReference type="Proteomes" id="UP000037891">
    <property type="component" value="Unassembled WGS sequence"/>
</dbReference>
<evidence type="ECO:0000313" key="1">
    <source>
        <dbReference type="EMBL" id="KPC27869.1"/>
    </source>
</evidence>
<sequence length="44" mass="4802">MDTGSFALPTRIIKRKPVIDGLFAFSAFVSDAVDGIQATRFLDL</sequence>
<reference evidence="1 2" key="1">
    <citation type="submission" date="2015-07" db="EMBL/GenBank/DDBJ databases">
        <authorList>
            <person name="Noorani M."/>
        </authorList>
    </citation>
    <scope>NUCLEOTIDE SEQUENCE [LARGE SCALE GENOMIC DNA]</scope>
    <source>
        <strain evidence="1 2">0788_9</strain>
    </source>
</reference>